<organism evidence="1 2">
    <name type="scientific">Butyricimonas virosa</name>
    <dbReference type="NCBI Taxonomy" id="544645"/>
    <lineage>
        <taxon>Bacteria</taxon>
        <taxon>Pseudomonadati</taxon>
        <taxon>Bacteroidota</taxon>
        <taxon>Bacteroidia</taxon>
        <taxon>Bacteroidales</taxon>
        <taxon>Odoribacteraceae</taxon>
        <taxon>Butyricimonas</taxon>
    </lineage>
</organism>
<proteinExistence type="predicted"/>
<protein>
    <submittedName>
        <fullName evidence="1">Uncharacterized protein</fullName>
    </submittedName>
</protein>
<evidence type="ECO:0000313" key="1">
    <source>
        <dbReference type="EMBL" id="RGV32197.1"/>
    </source>
</evidence>
<dbReference type="EMBL" id="QRZA01000023">
    <property type="protein sequence ID" value="RGV32197.1"/>
    <property type="molecule type" value="Genomic_DNA"/>
</dbReference>
<sequence length="64" mass="6919">MDCLGYKTCGGVLQHRECVIDKGNINLEISTGFLQGGREASRPPLGIDGNAVKFNNNSLKLIKN</sequence>
<comment type="caution">
    <text evidence="1">The sequence shown here is derived from an EMBL/GenBank/DDBJ whole genome shotgun (WGS) entry which is preliminary data.</text>
</comment>
<reference evidence="1 2" key="1">
    <citation type="submission" date="2018-08" db="EMBL/GenBank/DDBJ databases">
        <title>A genome reference for cultivated species of the human gut microbiota.</title>
        <authorList>
            <person name="Zou Y."/>
            <person name="Xue W."/>
            <person name="Luo G."/>
        </authorList>
    </citation>
    <scope>NUCLEOTIDE SEQUENCE [LARGE SCALE GENOMIC DNA]</scope>
    <source>
        <strain evidence="1 2">AF14-49</strain>
    </source>
</reference>
<gene>
    <name evidence="1" type="ORF">DWW18_15040</name>
</gene>
<evidence type="ECO:0000313" key="2">
    <source>
        <dbReference type="Proteomes" id="UP000283589"/>
    </source>
</evidence>
<dbReference type="Proteomes" id="UP000283589">
    <property type="component" value="Unassembled WGS sequence"/>
</dbReference>
<accession>A0A412WXE7</accession>
<dbReference type="AlphaFoldDB" id="A0A412WXE7"/>
<name>A0A412WXE7_9BACT</name>